<protein>
    <submittedName>
        <fullName evidence="1">Uncharacterized protein</fullName>
    </submittedName>
</protein>
<comment type="caution">
    <text evidence="1">The sequence shown here is derived from an EMBL/GenBank/DDBJ whole genome shotgun (WGS) entry which is preliminary data.</text>
</comment>
<sequence>MPVWKQLVAEDDSNAESALETVKKEIDFVACSLWKTLKRISDEFKRLQSGDSSAAFKLQLEEQLEAMDLISTIVLSDGRTLELCESGTG</sequence>
<accession>A0ABD3FE76</accession>
<dbReference type="Proteomes" id="UP001632037">
    <property type="component" value="Unassembled WGS sequence"/>
</dbReference>
<proteinExistence type="predicted"/>
<reference evidence="1 2" key="1">
    <citation type="submission" date="2024-09" db="EMBL/GenBank/DDBJ databases">
        <title>Genome sequencing and assembly of Phytophthora oleae, isolate VK10A, causative agent of rot of olive drupes.</title>
        <authorList>
            <person name="Conti Taguali S."/>
            <person name="Riolo M."/>
            <person name="La Spada F."/>
            <person name="Cacciola S.O."/>
            <person name="Dionisio G."/>
        </authorList>
    </citation>
    <scope>NUCLEOTIDE SEQUENCE [LARGE SCALE GENOMIC DNA]</scope>
    <source>
        <strain evidence="1 2">VK10A</strain>
    </source>
</reference>
<evidence type="ECO:0000313" key="1">
    <source>
        <dbReference type="EMBL" id="KAL3665237.1"/>
    </source>
</evidence>
<evidence type="ECO:0000313" key="2">
    <source>
        <dbReference type="Proteomes" id="UP001632037"/>
    </source>
</evidence>
<gene>
    <name evidence="1" type="ORF">V7S43_009865</name>
</gene>
<keyword evidence="2" id="KW-1185">Reference proteome</keyword>
<name>A0ABD3FE76_9STRA</name>
<dbReference type="AlphaFoldDB" id="A0ABD3FE76"/>
<dbReference type="EMBL" id="JBIMZQ010000021">
    <property type="protein sequence ID" value="KAL3665237.1"/>
    <property type="molecule type" value="Genomic_DNA"/>
</dbReference>
<organism evidence="1 2">
    <name type="scientific">Phytophthora oleae</name>
    <dbReference type="NCBI Taxonomy" id="2107226"/>
    <lineage>
        <taxon>Eukaryota</taxon>
        <taxon>Sar</taxon>
        <taxon>Stramenopiles</taxon>
        <taxon>Oomycota</taxon>
        <taxon>Peronosporomycetes</taxon>
        <taxon>Peronosporales</taxon>
        <taxon>Peronosporaceae</taxon>
        <taxon>Phytophthora</taxon>
    </lineage>
</organism>